<proteinExistence type="predicted"/>
<accession>A0A6J5J2P5</accession>
<feature type="region of interest" description="Disordered" evidence="1">
    <location>
        <begin position="1"/>
        <end position="28"/>
    </location>
</feature>
<reference evidence="2 3" key="1">
    <citation type="submission" date="2020-04" db="EMBL/GenBank/DDBJ databases">
        <authorList>
            <person name="Depoorter E."/>
        </authorList>
    </citation>
    <scope>NUCLEOTIDE SEQUENCE [LARGE SCALE GENOMIC DNA]</scope>
    <source>
        <strain evidence="2 3">BCC0217</strain>
    </source>
</reference>
<evidence type="ECO:0000256" key="1">
    <source>
        <dbReference type="SAM" id="MobiDB-lite"/>
    </source>
</evidence>
<organism evidence="2 3">
    <name type="scientific">Burkholderia aenigmatica</name>
    <dbReference type="NCBI Taxonomy" id="2015348"/>
    <lineage>
        <taxon>Bacteria</taxon>
        <taxon>Pseudomonadati</taxon>
        <taxon>Pseudomonadota</taxon>
        <taxon>Betaproteobacteria</taxon>
        <taxon>Burkholderiales</taxon>
        <taxon>Burkholderiaceae</taxon>
        <taxon>Burkholderia</taxon>
        <taxon>Burkholderia cepacia complex</taxon>
    </lineage>
</organism>
<protein>
    <submittedName>
        <fullName evidence="2">Uncharacterized protein</fullName>
    </submittedName>
</protein>
<dbReference type="Proteomes" id="UP000494301">
    <property type="component" value="Unassembled WGS sequence"/>
</dbReference>
<dbReference type="EMBL" id="CABWIL020000012">
    <property type="protein sequence ID" value="CAB3965778.1"/>
    <property type="molecule type" value="Genomic_DNA"/>
</dbReference>
<gene>
    <name evidence="2" type="ORF">BLA3211_03592</name>
</gene>
<evidence type="ECO:0000313" key="3">
    <source>
        <dbReference type="Proteomes" id="UP000494301"/>
    </source>
</evidence>
<evidence type="ECO:0000313" key="2">
    <source>
        <dbReference type="EMBL" id="CAB3965778.1"/>
    </source>
</evidence>
<dbReference type="AlphaFoldDB" id="A0A6J5J2P5"/>
<name>A0A6J5J2P5_9BURK</name>
<sequence>MPSAMPAIEATATNDVKPVLPARLPSPASRKPICHSYGRFRNRFFTGKGTGGECGAAAYEPVPRASLTRSMTVATSPASSNAASSR</sequence>